<dbReference type="CDD" id="cd16829">
    <property type="entry name" value="ChuX_HutX-like"/>
    <property type="match status" value="1"/>
</dbReference>
<evidence type="ECO:0008006" key="3">
    <source>
        <dbReference type="Google" id="ProtNLM"/>
    </source>
</evidence>
<dbReference type="EMBL" id="CP014230">
    <property type="protein sequence ID" value="AMD92133.1"/>
    <property type="molecule type" value="Genomic_DNA"/>
</dbReference>
<protein>
    <recommendedName>
        <fullName evidence="3">Heme utilization cystosolic carrier protein HutX</fullName>
    </recommendedName>
</protein>
<evidence type="ECO:0000313" key="1">
    <source>
        <dbReference type="EMBL" id="AMD92133.1"/>
    </source>
</evidence>
<dbReference type="SUPFAM" id="SSF144064">
    <property type="entry name" value="Heme iron utilization protein-like"/>
    <property type="match status" value="1"/>
</dbReference>
<proteinExistence type="predicted"/>
<dbReference type="InterPro" id="IPR010413">
    <property type="entry name" value="HutX-like"/>
</dbReference>
<dbReference type="OrthoDB" id="9797247at2"/>
<dbReference type="InterPro" id="IPR053733">
    <property type="entry name" value="Heme_Transport_Util_sf"/>
</dbReference>
<dbReference type="Gene3D" id="3.40.1570.10">
    <property type="entry name" value="HemS/ChuS/ChuX like domains"/>
    <property type="match status" value="1"/>
</dbReference>
<dbReference type="Pfam" id="PF06228">
    <property type="entry name" value="ChuX_HutX"/>
    <property type="match status" value="1"/>
</dbReference>
<dbReference type="AlphaFoldDB" id="A0A109W5K6"/>
<dbReference type="KEGG" id="doa:AXF15_02765"/>
<accession>A0A109W5K6</accession>
<dbReference type="NCBIfam" id="TIGR04108">
    <property type="entry name" value="HutX"/>
    <property type="match status" value="1"/>
</dbReference>
<dbReference type="RefSeq" id="WP_066603014.1">
    <property type="nucleotide sequence ID" value="NZ_CP014230.1"/>
</dbReference>
<reference evidence="2" key="1">
    <citation type="submission" date="2016-02" db="EMBL/GenBank/DDBJ databases">
        <authorList>
            <person name="Holder M.E."/>
            <person name="Ajami N.J."/>
            <person name="Petrosino J.F."/>
        </authorList>
    </citation>
    <scope>NUCLEOTIDE SEQUENCE [LARGE SCALE GENOMIC DNA]</scope>
    <source>
        <strain evidence="2">DSM 12838</strain>
    </source>
</reference>
<dbReference type="STRING" id="888061.AXF15_02765"/>
<dbReference type="Proteomes" id="UP000063964">
    <property type="component" value="Chromosome"/>
</dbReference>
<gene>
    <name evidence="1" type="ORF">AXF15_02765</name>
</gene>
<keyword evidence="2" id="KW-1185">Reference proteome</keyword>
<organism evidence="1 2">
    <name type="scientific">Desulfomicrobium orale DSM 12838</name>
    <dbReference type="NCBI Taxonomy" id="888061"/>
    <lineage>
        <taxon>Bacteria</taxon>
        <taxon>Pseudomonadati</taxon>
        <taxon>Thermodesulfobacteriota</taxon>
        <taxon>Desulfovibrionia</taxon>
        <taxon>Desulfovibrionales</taxon>
        <taxon>Desulfomicrobiaceae</taxon>
        <taxon>Desulfomicrobium</taxon>
    </lineage>
</organism>
<evidence type="ECO:0000313" key="2">
    <source>
        <dbReference type="Proteomes" id="UP000063964"/>
    </source>
</evidence>
<sequence>MKPFEIPSSLVQDVTAAVQENPGVMLRDLAQRFGVTEGAVAQALPAEMHAFAPVEAFDRVWEAMASWQAVTVIACTPGMIMEFKGTLPGGKHGHGMFNLHAENHPLGGHFFVKDLGAICFLSKPFFGLESHSVQFYNTRGEGMCAVYVGREGRKLIDAVRDAYMALRDAVCVREEK</sequence>
<name>A0A109W5K6_9BACT</name>